<proteinExistence type="predicted"/>
<dbReference type="EMBL" id="CAADFY010000082">
    <property type="protein sequence ID" value="VFK56216.1"/>
    <property type="molecule type" value="Genomic_DNA"/>
</dbReference>
<evidence type="ECO:0000313" key="2">
    <source>
        <dbReference type="EMBL" id="VFK55574.1"/>
    </source>
</evidence>
<feature type="region of interest" description="Disordered" evidence="1">
    <location>
        <begin position="1"/>
        <end position="29"/>
    </location>
</feature>
<protein>
    <submittedName>
        <fullName evidence="3">Uncharacterized protein</fullName>
    </submittedName>
</protein>
<evidence type="ECO:0000313" key="4">
    <source>
        <dbReference type="EMBL" id="VFK62467.1"/>
    </source>
</evidence>
<evidence type="ECO:0000313" key="3">
    <source>
        <dbReference type="EMBL" id="VFK56216.1"/>
    </source>
</evidence>
<dbReference type="AlphaFoldDB" id="A0A450ZR11"/>
<accession>A0A450ZR11</accession>
<reference evidence="3" key="1">
    <citation type="submission" date="2019-02" db="EMBL/GenBank/DDBJ databases">
        <authorList>
            <person name="Gruber-Vodicka R. H."/>
            <person name="Seah K. B. B."/>
        </authorList>
    </citation>
    <scope>NUCLEOTIDE SEQUENCE</scope>
    <source>
        <strain evidence="2">BECK_BY1</strain>
        <strain evidence="4">BECK_BY2</strain>
        <strain evidence="3">BECK_BY3</strain>
    </source>
</reference>
<dbReference type="EMBL" id="CAADFV010000080">
    <property type="protein sequence ID" value="VFK62467.1"/>
    <property type="molecule type" value="Genomic_DNA"/>
</dbReference>
<organism evidence="3">
    <name type="scientific">Candidatus Kentrum sp. TUN</name>
    <dbReference type="NCBI Taxonomy" id="2126343"/>
    <lineage>
        <taxon>Bacteria</taxon>
        <taxon>Pseudomonadati</taxon>
        <taxon>Pseudomonadota</taxon>
        <taxon>Gammaproteobacteria</taxon>
        <taxon>Candidatus Kentrum</taxon>
    </lineage>
</organism>
<evidence type="ECO:0000256" key="1">
    <source>
        <dbReference type="SAM" id="MobiDB-lite"/>
    </source>
</evidence>
<sequence length="62" mass="6771">MKSDDWPRLLNPQATGTPTEDHPEADASHIARGAVRRNLKPLLSALSSEAADSPHVDRRVTD</sequence>
<name>A0A450ZR11_9GAMM</name>
<gene>
    <name evidence="2" type="ORF">BECKTUN1418D_GA0071000_103420</name>
    <name evidence="4" type="ORF">BECKTUN1418E_GA0071001_108012</name>
    <name evidence="3" type="ORF">BECKTUN1418F_GA0071002_108212</name>
</gene>
<dbReference type="EMBL" id="CAADFX010000034">
    <property type="protein sequence ID" value="VFK55574.1"/>
    <property type="molecule type" value="Genomic_DNA"/>
</dbReference>
<feature type="compositionally biased region" description="Basic and acidic residues" evidence="1">
    <location>
        <begin position="19"/>
        <end position="29"/>
    </location>
</feature>